<accession>A0A164RQY3</accession>
<protein>
    <submittedName>
        <fullName evidence="1">Uncharacterized protein</fullName>
    </submittedName>
</protein>
<dbReference type="Proteomes" id="UP000076858">
    <property type="component" value="Unassembled WGS sequence"/>
</dbReference>
<reference evidence="1 2" key="1">
    <citation type="submission" date="2016-03" db="EMBL/GenBank/DDBJ databases">
        <title>EvidentialGene: Evidence-directed Construction of Genes on Genomes.</title>
        <authorList>
            <person name="Gilbert D.G."/>
            <person name="Choi J.-H."/>
            <person name="Mockaitis K."/>
            <person name="Colbourne J."/>
            <person name="Pfrender M."/>
        </authorList>
    </citation>
    <scope>NUCLEOTIDE SEQUENCE [LARGE SCALE GENOMIC DNA]</scope>
    <source>
        <strain evidence="1 2">Xinb3</strain>
        <tissue evidence="1">Complete organism</tissue>
    </source>
</reference>
<dbReference type="EMBL" id="LRGB01002167">
    <property type="protein sequence ID" value="KZS08862.1"/>
    <property type="molecule type" value="Genomic_DNA"/>
</dbReference>
<sequence length="60" mass="6924">MASIILKERIFCNCSTYTGITFVFLQVGWKIFSVVSKETMHSKLVNGNYCLILKFNFDHS</sequence>
<evidence type="ECO:0000313" key="1">
    <source>
        <dbReference type="EMBL" id="KZS08862.1"/>
    </source>
</evidence>
<proteinExistence type="predicted"/>
<gene>
    <name evidence="1" type="ORF">APZ42_027061</name>
</gene>
<organism evidence="1 2">
    <name type="scientific">Daphnia magna</name>
    <dbReference type="NCBI Taxonomy" id="35525"/>
    <lineage>
        <taxon>Eukaryota</taxon>
        <taxon>Metazoa</taxon>
        <taxon>Ecdysozoa</taxon>
        <taxon>Arthropoda</taxon>
        <taxon>Crustacea</taxon>
        <taxon>Branchiopoda</taxon>
        <taxon>Diplostraca</taxon>
        <taxon>Cladocera</taxon>
        <taxon>Anomopoda</taxon>
        <taxon>Daphniidae</taxon>
        <taxon>Daphnia</taxon>
    </lineage>
</organism>
<name>A0A164RQY3_9CRUS</name>
<comment type="caution">
    <text evidence="1">The sequence shown here is derived from an EMBL/GenBank/DDBJ whole genome shotgun (WGS) entry which is preliminary data.</text>
</comment>
<evidence type="ECO:0000313" key="2">
    <source>
        <dbReference type="Proteomes" id="UP000076858"/>
    </source>
</evidence>
<dbReference type="AlphaFoldDB" id="A0A164RQY3"/>
<keyword evidence="2" id="KW-1185">Reference proteome</keyword>